<evidence type="ECO:0000313" key="2">
    <source>
        <dbReference type="EMBL" id="KXZ40402.1"/>
    </source>
</evidence>
<dbReference type="PATRIC" id="fig|1121328.3.peg.1486"/>
<keyword evidence="5" id="KW-1185">Reference proteome</keyword>
<dbReference type="Proteomes" id="UP000092605">
    <property type="component" value="Unassembled WGS sequence"/>
</dbReference>
<dbReference type="EMBL" id="LSFY01000001">
    <property type="protein sequence ID" value="KXZ40402.1"/>
    <property type="molecule type" value="Genomic_DNA"/>
</dbReference>
<feature type="transmembrane region" description="Helical" evidence="1">
    <location>
        <begin position="53"/>
        <end position="72"/>
    </location>
</feature>
<accession>A0A150FS32</accession>
<dbReference type="EMBL" id="FRBG01000001">
    <property type="protein sequence ID" value="SHK34133.1"/>
    <property type="molecule type" value="Genomic_DNA"/>
</dbReference>
<reference evidence="3 5" key="2">
    <citation type="submission" date="2016-11" db="EMBL/GenBank/DDBJ databases">
        <authorList>
            <person name="Varghese N."/>
            <person name="Submissions S."/>
        </authorList>
    </citation>
    <scope>NUCLEOTIDE SEQUENCE [LARGE SCALE GENOMIC DNA]</scope>
    <source>
        <strain evidence="3 5">DSM 7308</strain>
    </source>
</reference>
<reference evidence="2 4" key="1">
    <citation type="submission" date="2016-02" db="EMBL/GenBank/DDBJ databases">
        <title>Draft genome sequence for Clostridium paradoxum JW-YL-7.</title>
        <authorList>
            <person name="Utturkar S.M."/>
            <person name="Lancaster A."/>
            <person name="Poole F.L."/>
            <person name="Adams M.W."/>
            <person name="Brown S.D."/>
        </authorList>
    </citation>
    <scope>NUCLEOTIDE SEQUENCE [LARGE SCALE GENOMIC DNA]</scope>
    <source>
        <strain evidence="2 4">JW-YL-7</strain>
    </source>
</reference>
<evidence type="ECO:0000313" key="5">
    <source>
        <dbReference type="Proteomes" id="UP000323392"/>
    </source>
</evidence>
<gene>
    <name evidence="2" type="ORF">JWYL7_1477</name>
    <name evidence="3" type="ORF">SAMN05661008_00044</name>
</gene>
<evidence type="ECO:0000256" key="1">
    <source>
        <dbReference type="SAM" id="Phobius"/>
    </source>
</evidence>
<evidence type="ECO:0000313" key="4">
    <source>
        <dbReference type="Proteomes" id="UP000092605"/>
    </source>
</evidence>
<evidence type="ECO:0008006" key="6">
    <source>
        <dbReference type="Google" id="ProtNLM"/>
    </source>
</evidence>
<dbReference type="AlphaFoldDB" id="A0A150FS32"/>
<sequence length="246" mass="28480">MNEKYDEKIKQSLILNTDEAKQLKDIIWKDIEMKINTEKDNSIRKETNIFKNIKLLAIAASISIIFLLNTNYGQAAIDKIKEIFVQEKNNIELIEGIKEKNKVDLQTGQLGYVIYFDKEEYILENNNQKDKIIPKIQSNSSNLPEIFMEISRIKDKSPDEVSLDIYQTLKGKYNILNAPEKITTPINGLFIYASSGYNWDDTVLKFYVISDQKGGTFLIKQQLFLEASEGYGVRFDNMLKDFHIVN</sequence>
<dbReference type="Proteomes" id="UP000323392">
    <property type="component" value="Unassembled WGS sequence"/>
</dbReference>
<evidence type="ECO:0000313" key="3">
    <source>
        <dbReference type="EMBL" id="SHK34133.1"/>
    </source>
</evidence>
<proteinExistence type="predicted"/>
<dbReference type="STRING" id="1121328.JWYL7_1477"/>
<organism evidence="2 4">
    <name type="scientific">Alkalithermobacter thermoalcaliphilus JW-YL-7 = DSM 7308</name>
    <dbReference type="NCBI Taxonomy" id="1121328"/>
    <lineage>
        <taxon>Bacteria</taxon>
        <taxon>Bacillati</taxon>
        <taxon>Bacillota</taxon>
        <taxon>Clostridia</taxon>
        <taxon>Peptostreptococcales</taxon>
        <taxon>Tepidibacteraceae</taxon>
        <taxon>Alkalithermobacter</taxon>
    </lineage>
</organism>
<name>A0A150FS32_CLOPD</name>
<dbReference type="OrthoDB" id="2871129at2"/>
<protein>
    <recommendedName>
        <fullName evidence="6">DUF4367 domain-containing protein</fullName>
    </recommendedName>
</protein>
<keyword evidence="1" id="KW-1133">Transmembrane helix</keyword>
<comment type="caution">
    <text evidence="2">The sequence shown here is derived from an EMBL/GenBank/DDBJ whole genome shotgun (WGS) entry which is preliminary data.</text>
</comment>
<keyword evidence="1" id="KW-0472">Membrane</keyword>
<dbReference type="RefSeq" id="WP_066071205.1">
    <property type="nucleotide sequence ID" value="NZ_FRBG01000001.1"/>
</dbReference>
<keyword evidence="1" id="KW-0812">Transmembrane</keyword>